<dbReference type="AlphaFoldDB" id="A0A1I2GCS7"/>
<dbReference type="EMBL" id="FONX01000014">
    <property type="protein sequence ID" value="SFF14737.1"/>
    <property type="molecule type" value="Genomic_DNA"/>
</dbReference>
<keyword evidence="2" id="KW-1185">Reference proteome</keyword>
<reference evidence="2" key="1">
    <citation type="submission" date="2016-10" db="EMBL/GenBank/DDBJ databases">
        <authorList>
            <person name="Varghese N."/>
            <person name="Submissions S."/>
        </authorList>
    </citation>
    <scope>NUCLEOTIDE SEQUENCE [LARGE SCALE GENOMIC DNA]</scope>
    <source>
        <strain evidence="2">DSM 27981</strain>
    </source>
</reference>
<organism evidence="1 2">
    <name type="scientific">Paracidovorax wautersii</name>
    <dbReference type="NCBI Taxonomy" id="1177982"/>
    <lineage>
        <taxon>Bacteria</taxon>
        <taxon>Pseudomonadati</taxon>
        <taxon>Pseudomonadota</taxon>
        <taxon>Betaproteobacteria</taxon>
        <taxon>Burkholderiales</taxon>
        <taxon>Comamonadaceae</taxon>
        <taxon>Paracidovorax</taxon>
    </lineage>
</organism>
<dbReference type="OrthoDB" id="6696432at2"/>
<sequence length="395" mass="40462">MTIYCYDSTLPGAPELSGTPGALRSVLKACLVDGFGASAVSSLSVSGGVATATYSAPPSAKAGTIVALAGATPAALNGEKRIASVAGNTVTFPAPGVADGTASGSITSKVAPATWQELFPGALANVIALKPSAAEATGCVLRVDDSGANWGVVDGYESMSGISDGMGRFPLLSMTQDKQQMVWAKSTDATSTSRPWCIVADERFMLLYVEPRSTVFGAYGSSVVCFGDIVPYRSGDPYAACISGSEYRFIYDAGAGDVGVSNSSGGGMYLPRGYLGLRGAVVGWRASAYLSGRSGTAAYQGIGLPFPNGADNSLRLAPVEVIVGPAGFRGRLPGVYHSPQQLGRSFRAGTVIDGQGAYLGRRLLALNTGGVDYTHESGAGQVGTMFVDLTGPWRL</sequence>
<proteinExistence type="predicted"/>
<protein>
    <submittedName>
        <fullName evidence="1">Uncharacterized protein</fullName>
    </submittedName>
</protein>
<gene>
    <name evidence="1" type="ORF">SAMN04489711_11457</name>
</gene>
<accession>A0A1I2GCS7</accession>
<name>A0A1I2GCS7_9BURK</name>
<dbReference type="Proteomes" id="UP000199119">
    <property type="component" value="Unassembled WGS sequence"/>
</dbReference>
<dbReference type="STRING" id="1177982.SAMN04489711_11457"/>
<dbReference type="RefSeq" id="WP_092940762.1">
    <property type="nucleotide sequence ID" value="NZ_FONX01000014.1"/>
</dbReference>
<evidence type="ECO:0000313" key="2">
    <source>
        <dbReference type="Proteomes" id="UP000199119"/>
    </source>
</evidence>
<evidence type="ECO:0000313" key="1">
    <source>
        <dbReference type="EMBL" id="SFF14737.1"/>
    </source>
</evidence>